<gene>
    <name evidence="3" type="ORF">ACFQZU_11880</name>
</gene>
<name>A0ABW3BGX9_9ACTN</name>
<dbReference type="EC" id="2.4.-.-" evidence="3"/>
<feature type="domain" description="Glycosyl transferase family 1" evidence="2">
    <location>
        <begin position="204"/>
        <end position="366"/>
    </location>
</feature>
<protein>
    <submittedName>
        <fullName evidence="3">Glycosyltransferase family 4 protein</fullName>
        <ecNumber evidence="3">2.4.-.-</ecNumber>
    </submittedName>
</protein>
<comment type="caution">
    <text evidence="3">The sequence shown here is derived from an EMBL/GenBank/DDBJ whole genome shotgun (WGS) entry which is preliminary data.</text>
</comment>
<dbReference type="CDD" id="cd03820">
    <property type="entry name" value="GT4_AmsD-like"/>
    <property type="match status" value="1"/>
</dbReference>
<dbReference type="SUPFAM" id="SSF53756">
    <property type="entry name" value="UDP-Glycosyltransferase/glycogen phosphorylase"/>
    <property type="match status" value="1"/>
</dbReference>
<dbReference type="Pfam" id="PF00534">
    <property type="entry name" value="Glycos_transf_1"/>
    <property type="match status" value="1"/>
</dbReference>
<evidence type="ECO:0000313" key="4">
    <source>
        <dbReference type="Proteomes" id="UP001596956"/>
    </source>
</evidence>
<dbReference type="GO" id="GO:0016757">
    <property type="term" value="F:glycosyltransferase activity"/>
    <property type="evidence" value="ECO:0007669"/>
    <property type="project" value="UniProtKB-KW"/>
</dbReference>
<evidence type="ECO:0000256" key="1">
    <source>
        <dbReference type="ARBA" id="ARBA00022679"/>
    </source>
</evidence>
<sequence>MRIRYLLLNAYGTGGTIRTVFTQATTMAGLGHDVEIVSVIQHKDKPNFDLDERVKLSSIVDQRAPTGDEPAPGVVARYRAGRRERLRKLSARIIPAGEFAYDAFNRYVEQEVVRYIKSVSDGILVTTRPALNILAARYADSRLIRVAQEHMNLGTHRKDVQRAIARYYPSFDAVAVLTSRDREDYEKLLPGTRLVRIPNAVHSMEQERSDHTNKIALAAGRLAPQKGFDMLIPAYKKVAERHPDWQLRIFGTGKKKQELRALIEKHHLYNHVFLMGHTDHMDDELTKSAFYILSSRFEGLPMVVIEAMTHALPVVSFDCPTGPADVITDGKDGILVPPKDVDALAEAISKMMDDEELRHTMGAEALKTAQSYAPEHVHMMWEELFTDLVRTSGKDAAAAA</sequence>
<dbReference type="InterPro" id="IPR001296">
    <property type="entry name" value="Glyco_trans_1"/>
</dbReference>
<dbReference type="Gene3D" id="3.40.50.2000">
    <property type="entry name" value="Glycogen Phosphorylase B"/>
    <property type="match status" value="2"/>
</dbReference>
<reference evidence="4" key="1">
    <citation type="journal article" date="2019" name="Int. J. Syst. Evol. Microbiol.">
        <title>The Global Catalogue of Microorganisms (GCM) 10K type strain sequencing project: providing services to taxonomists for standard genome sequencing and annotation.</title>
        <authorList>
            <consortium name="The Broad Institute Genomics Platform"/>
            <consortium name="The Broad Institute Genome Sequencing Center for Infectious Disease"/>
            <person name="Wu L."/>
            <person name="Ma J."/>
        </authorList>
    </citation>
    <scope>NUCLEOTIDE SEQUENCE [LARGE SCALE GENOMIC DNA]</scope>
    <source>
        <strain evidence="4">CCUG 63369</strain>
    </source>
</reference>
<dbReference type="PANTHER" id="PTHR12526:SF630">
    <property type="entry name" value="GLYCOSYLTRANSFERASE"/>
    <property type="match status" value="1"/>
</dbReference>
<accession>A0ABW3BGX9</accession>
<dbReference type="Proteomes" id="UP001596956">
    <property type="component" value="Unassembled WGS sequence"/>
</dbReference>
<organism evidence="3 4">
    <name type="scientific">Streptomonospora algeriensis</name>
    <dbReference type="NCBI Taxonomy" id="995084"/>
    <lineage>
        <taxon>Bacteria</taxon>
        <taxon>Bacillati</taxon>
        <taxon>Actinomycetota</taxon>
        <taxon>Actinomycetes</taxon>
        <taxon>Streptosporangiales</taxon>
        <taxon>Nocardiopsidaceae</taxon>
        <taxon>Streptomonospora</taxon>
    </lineage>
</organism>
<keyword evidence="4" id="KW-1185">Reference proteome</keyword>
<keyword evidence="3" id="KW-0328">Glycosyltransferase</keyword>
<proteinExistence type="predicted"/>
<evidence type="ECO:0000259" key="2">
    <source>
        <dbReference type="Pfam" id="PF00534"/>
    </source>
</evidence>
<keyword evidence="1 3" id="KW-0808">Transferase</keyword>
<dbReference type="EMBL" id="JBHTHR010000347">
    <property type="protein sequence ID" value="MFD0802009.1"/>
    <property type="molecule type" value="Genomic_DNA"/>
</dbReference>
<evidence type="ECO:0000313" key="3">
    <source>
        <dbReference type="EMBL" id="MFD0802009.1"/>
    </source>
</evidence>
<dbReference type="PANTHER" id="PTHR12526">
    <property type="entry name" value="GLYCOSYLTRANSFERASE"/>
    <property type="match status" value="1"/>
</dbReference>